<dbReference type="STRING" id="1280837.A0A316V5M2"/>
<dbReference type="InterPro" id="IPR036291">
    <property type="entry name" value="NAD(P)-bd_dom_sf"/>
</dbReference>
<name>A0A316V5M2_9BASI</name>
<dbReference type="SUPFAM" id="SSF51735">
    <property type="entry name" value="NAD(P)-binding Rossmann-fold domains"/>
    <property type="match status" value="1"/>
</dbReference>
<dbReference type="RefSeq" id="XP_025353064.1">
    <property type="nucleotide sequence ID" value="XM_025499963.1"/>
</dbReference>
<dbReference type="InParanoid" id="A0A316V5M2"/>
<dbReference type="Proteomes" id="UP000245771">
    <property type="component" value="Unassembled WGS sequence"/>
</dbReference>
<sequence>MSSNDSSSPRRNRGDVLTTVTYKPYPTVQALGRAPLHGPSIEQHVVFILGVGPGLGLAIAQIFAKQGYTVAIASRNKQRLDGWAKELDQEIRSARKALNVAVNDSSPQSVAFACDVLSPEAIRKTFQDIANTWPNKRVGTAIFNASIRKRGPFLEQRPEQLQDSIQASITGGFTFMQAAVASMTKNNEGRGGSILVTGATSSIRGREGFAAFAASKGGLRQICQSVAREYGPQHIHVAHIIVDGLIDSQQARDFLGLQKGQRFGNDAVLRPEEMAKAWLFLASQNESTWTFEMDMRPAREHF</sequence>
<organism evidence="1 2">
    <name type="scientific">Meira miltonrushii</name>
    <dbReference type="NCBI Taxonomy" id="1280837"/>
    <lineage>
        <taxon>Eukaryota</taxon>
        <taxon>Fungi</taxon>
        <taxon>Dikarya</taxon>
        <taxon>Basidiomycota</taxon>
        <taxon>Ustilaginomycotina</taxon>
        <taxon>Exobasidiomycetes</taxon>
        <taxon>Exobasidiales</taxon>
        <taxon>Brachybasidiaceae</taxon>
        <taxon>Meira</taxon>
    </lineage>
</organism>
<dbReference type="PANTHER" id="PTHR43431:SF7">
    <property type="entry name" value="OXIDOREDUCTASE, SHORT CHAIN DEHYDROGENASE_REDUCTASE FAMILY (AFU_ORTHOLOGUE AFUA_5G14000)"/>
    <property type="match status" value="1"/>
</dbReference>
<dbReference type="PANTHER" id="PTHR43431">
    <property type="entry name" value="OXIDOREDUCTASE, SHORT CHAIN DEHYDROGENASE/REDUCTASE FAMILY (AFU_ORTHOLOGUE AFUA_5G14000)"/>
    <property type="match status" value="1"/>
</dbReference>
<dbReference type="OrthoDB" id="5399006at2759"/>
<dbReference type="PRINTS" id="PR00081">
    <property type="entry name" value="GDHRDH"/>
</dbReference>
<dbReference type="EMBL" id="KZ819605">
    <property type="protein sequence ID" value="PWN32762.1"/>
    <property type="molecule type" value="Genomic_DNA"/>
</dbReference>
<dbReference type="Pfam" id="PF13561">
    <property type="entry name" value="adh_short_C2"/>
    <property type="match status" value="1"/>
</dbReference>
<protein>
    <submittedName>
        <fullName evidence="1">NAD(P)-binding protein</fullName>
    </submittedName>
</protein>
<keyword evidence="2" id="KW-1185">Reference proteome</keyword>
<dbReference type="Gene3D" id="3.40.50.720">
    <property type="entry name" value="NAD(P)-binding Rossmann-like Domain"/>
    <property type="match status" value="1"/>
</dbReference>
<accession>A0A316V5M2</accession>
<dbReference type="AlphaFoldDB" id="A0A316V5M2"/>
<reference evidence="1 2" key="1">
    <citation type="journal article" date="2018" name="Mol. Biol. Evol.">
        <title>Broad Genomic Sampling Reveals a Smut Pathogenic Ancestry of the Fungal Clade Ustilaginomycotina.</title>
        <authorList>
            <person name="Kijpornyongpan T."/>
            <person name="Mondo S.J."/>
            <person name="Barry K."/>
            <person name="Sandor L."/>
            <person name="Lee J."/>
            <person name="Lipzen A."/>
            <person name="Pangilinan J."/>
            <person name="LaButti K."/>
            <person name="Hainaut M."/>
            <person name="Henrissat B."/>
            <person name="Grigoriev I.V."/>
            <person name="Spatafora J.W."/>
            <person name="Aime M.C."/>
        </authorList>
    </citation>
    <scope>NUCLEOTIDE SEQUENCE [LARGE SCALE GENOMIC DNA]</scope>
    <source>
        <strain evidence="1 2">MCA 3882</strain>
    </source>
</reference>
<gene>
    <name evidence="1" type="ORF">FA14DRAFT_165534</name>
</gene>
<proteinExistence type="predicted"/>
<evidence type="ECO:0000313" key="1">
    <source>
        <dbReference type="EMBL" id="PWN32762.1"/>
    </source>
</evidence>
<dbReference type="InterPro" id="IPR002347">
    <property type="entry name" value="SDR_fam"/>
</dbReference>
<evidence type="ECO:0000313" key="2">
    <source>
        <dbReference type="Proteomes" id="UP000245771"/>
    </source>
</evidence>
<dbReference type="GeneID" id="37021744"/>